<dbReference type="Gene3D" id="4.10.520.10">
    <property type="entry name" value="IHF-like DNA-binding proteins"/>
    <property type="match status" value="1"/>
</dbReference>
<reference evidence="5" key="2">
    <citation type="journal article" date="2021" name="PeerJ">
        <title>Extensive microbial diversity within the chicken gut microbiome revealed by metagenomics and culture.</title>
        <authorList>
            <person name="Gilroy R."/>
            <person name="Ravi A."/>
            <person name="Getino M."/>
            <person name="Pursley I."/>
            <person name="Horton D.L."/>
            <person name="Alikhan N.F."/>
            <person name="Baker D."/>
            <person name="Gharbi K."/>
            <person name="Hall N."/>
            <person name="Watson M."/>
            <person name="Adriaenssens E.M."/>
            <person name="Foster-Nyarko E."/>
            <person name="Jarju S."/>
            <person name="Secka A."/>
            <person name="Antonio M."/>
            <person name="Oren A."/>
            <person name="Chaudhuri R.R."/>
            <person name="La Ragione R."/>
            <person name="Hildebrand F."/>
            <person name="Pallen M.J."/>
        </authorList>
    </citation>
    <scope>NUCLEOTIDE SEQUENCE</scope>
    <source>
        <strain evidence="5">ChiGjej2B2-16831</strain>
    </source>
</reference>
<dbReference type="InterPro" id="IPR020816">
    <property type="entry name" value="Histone-like_DNA-bd_CS"/>
</dbReference>
<dbReference type="InterPro" id="IPR010992">
    <property type="entry name" value="IHF-like_DNA-bd_dom_sf"/>
</dbReference>
<evidence type="ECO:0000256" key="3">
    <source>
        <dbReference type="ARBA" id="ARBA00023125"/>
    </source>
</evidence>
<evidence type="ECO:0000256" key="2">
    <source>
        <dbReference type="ARBA" id="ARBA00023067"/>
    </source>
</evidence>
<dbReference type="SMART" id="SM00411">
    <property type="entry name" value="BHL"/>
    <property type="match status" value="1"/>
</dbReference>
<keyword evidence="2" id="KW-0226">DNA condensation</keyword>
<sequence>MNKTELIANVAEKSALSKKDAEKAVNAVVSTIEETLKSGEKVQIVGFGVFEAKSRPARKGHNPLTGKEIDIPASKAPTFKAGKALKDALN</sequence>
<dbReference type="InterPro" id="IPR000119">
    <property type="entry name" value="Hist_DNA-bd"/>
</dbReference>
<gene>
    <name evidence="5" type="ORF">IAD24_03425</name>
</gene>
<dbReference type="EMBL" id="DVNZ01000108">
    <property type="protein sequence ID" value="HIU94188.1"/>
    <property type="molecule type" value="Genomic_DNA"/>
</dbReference>
<dbReference type="AlphaFoldDB" id="A0A9D1N3W9"/>
<dbReference type="GO" id="GO:0005829">
    <property type="term" value="C:cytosol"/>
    <property type="evidence" value="ECO:0007669"/>
    <property type="project" value="TreeGrafter"/>
</dbReference>
<dbReference type="GO" id="GO:1990178">
    <property type="term" value="C:HU-DNA complex"/>
    <property type="evidence" value="ECO:0007669"/>
    <property type="project" value="UniProtKB-ARBA"/>
</dbReference>
<comment type="similarity">
    <text evidence="1 4">Belongs to the bacterial histone-like protein family.</text>
</comment>
<dbReference type="GO" id="GO:0030261">
    <property type="term" value="P:chromosome condensation"/>
    <property type="evidence" value="ECO:0007669"/>
    <property type="project" value="UniProtKB-KW"/>
</dbReference>
<evidence type="ECO:0000313" key="5">
    <source>
        <dbReference type="EMBL" id="HIU94188.1"/>
    </source>
</evidence>
<organism evidence="5 6">
    <name type="scientific">Candidatus Aphodomorpha intestinavium</name>
    <dbReference type="NCBI Taxonomy" id="2840672"/>
    <lineage>
        <taxon>Bacteria</taxon>
        <taxon>Bacillati</taxon>
        <taxon>Bacillota</taxon>
        <taxon>Clostridia</taxon>
        <taxon>Eubacteriales</taxon>
        <taxon>Candidatus Aphodomorpha</taxon>
    </lineage>
</organism>
<dbReference type="SUPFAM" id="SSF47729">
    <property type="entry name" value="IHF-like DNA-binding proteins"/>
    <property type="match status" value="1"/>
</dbReference>
<dbReference type="CDD" id="cd13831">
    <property type="entry name" value="HU"/>
    <property type="match status" value="1"/>
</dbReference>
<protein>
    <submittedName>
        <fullName evidence="5">HU family DNA-binding protein</fullName>
    </submittedName>
</protein>
<keyword evidence="3 5" id="KW-0238">DNA-binding</keyword>
<dbReference type="PRINTS" id="PR01727">
    <property type="entry name" value="DNABINDINGHU"/>
</dbReference>
<dbReference type="GO" id="GO:0030527">
    <property type="term" value="F:structural constituent of chromatin"/>
    <property type="evidence" value="ECO:0007669"/>
    <property type="project" value="InterPro"/>
</dbReference>
<name>A0A9D1N3W9_9FIRM</name>
<dbReference type="GO" id="GO:1990103">
    <property type="term" value="C:DnaA-HU complex"/>
    <property type="evidence" value="ECO:0007669"/>
    <property type="project" value="UniProtKB-ARBA"/>
</dbReference>
<reference evidence="5" key="1">
    <citation type="submission" date="2020-10" db="EMBL/GenBank/DDBJ databases">
        <authorList>
            <person name="Gilroy R."/>
        </authorList>
    </citation>
    <scope>NUCLEOTIDE SEQUENCE</scope>
    <source>
        <strain evidence="5">ChiGjej2B2-16831</strain>
    </source>
</reference>
<dbReference type="FunFam" id="4.10.520.10:FF:000001">
    <property type="entry name" value="DNA-binding protein HU"/>
    <property type="match status" value="1"/>
</dbReference>
<accession>A0A9D1N3W9</accession>
<dbReference type="PROSITE" id="PS00045">
    <property type="entry name" value="HISTONE_LIKE"/>
    <property type="match status" value="1"/>
</dbReference>
<proteinExistence type="inferred from homology"/>
<dbReference type="GO" id="GO:0042802">
    <property type="term" value="F:identical protein binding"/>
    <property type="evidence" value="ECO:0007669"/>
    <property type="project" value="UniProtKB-ARBA"/>
</dbReference>
<dbReference type="GO" id="GO:0003677">
    <property type="term" value="F:DNA binding"/>
    <property type="evidence" value="ECO:0007669"/>
    <property type="project" value="UniProtKB-KW"/>
</dbReference>
<dbReference type="GO" id="GO:0010467">
    <property type="term" value="P:gene expression"/>
    <property type="evidence" value="ECO:0007669"/>
    <property type="project" value="UniProtKB-ARBA"/>
</dbReference>
<dbReference type="GO" id="GO:0006270">
    <property type="term" value="P:DNA replication initiation"/>
    <property type="evidence" value="ECO:0007669"/>
    <property type="project" value="UniProtKB-ARBA"/>
</dbReference>
<evidence type="ECO:0000256" key="1">
    <source>
        <dbReference type="ARBA" id="ARBA00010529"/>
    </source>
</evidence>
<dbReference type="PANTHER" id="PTHR33175">
    <property type="entry name" value="DNA-BINDING PROTEIN HU"/>
    <property type="match status" value="1"/>
</dbReference>
<evidence type="ECO:0000313" key="6">
    <source>
        <dbReference type="Proteomes" id="UP000824128"/>
    </source>
</evidence>
<comment type="caution">
    <text evidence="5">The sequence shown here is derived from an EMBL/GenBank/DDBJ whole genome shotgun (WGS) entry which is preliminary data.</text>
</comment>
<dbReference type="PANTHER" id="PTHR33175:SF3">
    <property type="entry name" value="DNA-BINDING PROTEIN HU-BETA"/>
    <property type="match status" value="1"/>
</dbReference>
<dbReference type="Pfam" id="PF00216">
    <property type="entry name" value="Bac_DNA_binding"/>
    <property type="match status" value="1"/>
</dbReference>
<dbReference type="Proteomes" id="UP000824128">
    <property type="component" value="Unassembled WGS sequence"/>
</dbReference>
<evidence type="ECO:0000256" key="4">
    <source>
        <dbReference type="RuleBase" id="RU003939"/>
    </source>
</evidence>